<feature type="compositionally biased region" description="Pro residues" evidence="1">
    <location>
        <begin position="1"/>
        <end position="10"/>
    </location>
</feature>
<comment type="caution">
    <text evidence="2">The sequence shown here is derived from an EMBL/GenBank/DDBJ whole genome shotgun (WGS) entry which is preliminary data.</text>
</comment>
<feature type="region of interest" description="Disordered" evidence="1">
    <location>
        <begin position="1"/>
        <end position="55"/>
    </location>
</feature>
<sequence length="245" mass="26166">MAPFPAPGPYATPTGQFRPPVPGQFPPGAVPPPMTAAPPTAAPPFPGPPAPGPAAVAGPPGWWRRNRWGLLLLVPMLAAALLGPWWEDGRVYLSDPTEPRVPVGTGEAGWVAFAGARMRLEKLADVKNVVDRDRKPLAVGGAVVWEATVAYDDPQQENPKLSACTVYLEDTTGRRFSDRPNELSRANLPSGSGCTRPTTAGRSAPPPGARYLKTYFFLLPPDATPSALWVTVPIENPNYARLPRP</sequence>
<accession>A0A917U6Z4</accession>
<proteinExistence type="predicted"/>
<organism evidence="2 3">
    <name type="scientific">Dactylosporangium sucinum</name>
    <dbReference type="NCBI Taxonomy" id="1424081"/>
    <lineage>
        <taxon>Bacteria</taxon>
        <taxon>Bacillati</taxon>
        <taxon>Actinomycetota</taxon>
        <taxon>Actinomycetes</taxon>
        <taxon>Micromonosporales</taxon>
        <taxon>Micromonosporaceae</taxon>
        <taxon>Dactylosporangium</taxon>
    </lineage>
</organism>
<evidence type="ECO:0000313" key="2">
    <source>
        <dbReference type="EMBL" id="GGM62674.1"/>
    </source>
</evidence>
<feature type="compositionally biased region" description="Polar residues" evidence="1">
    <location>
        <begin position="187"/>
        <end position="201"/>
    </location>
</feature>
<reference evidence="2" key="2">
    <citation type="submission" date="2020-09" db="EMBL/GenBank/DDBJ databases">
        <authorList>
            <person name="Sun Q."/>
            <person name="Ohkuma M."/>
        </authorList>
    </citation>
    <scope>NUCLEOTIDE SEQUENCE</scope>
    <source>
        <strain evidence="2">JCM 19831</strain>
    </source>
</reference>
<name>A0A917U6Z4_9ACTN</name>
<feature type="compositionally biased region" description="Pro residues" evidence="1">
    <location>
        <begin position="19"/>
        <end position="52"/>
    </location>
</feature>
<dbReference type="Proteomes" id="UP000642070">
    <property type="component" value="Unassembled WGS sequence"/>
</dbReference>
<keyword evidence="3" id="KW-1185">Reference proteome</keyword>
<evidence type="ECO:0000256" key="1">
    <source>
        <dbReference type="SAM" id="MobiDB-lite"/>
    </source>
</evidence>
<gene>
    <name evidence="2" type="ORF">GCM10007977_075370</name>
</gene>
<feature type="region of interest" description="Disordered" evidence="1">
    <location>
        <begin position="175"/>
        <end position="206"/>
    </location>
</feature>
<reference evidence="2" key="1">
    <citation type="journal article" date="2014" name="Int. J. Syst. Evol. Microbiol.">
        <title>Complete genome sequence of Corynebacterium casei LMG S-19264T (=DSM 44701T), isolated from a smear-ripened cheese.</title>
        <authorList>
            <consortium name="US DOE Joint Genome Institute (JGI-PGF)"/>
            <person name="Walter F."/>
            <person name="Albersmeier A."/>
            <person name="Kalinowski J."/>
            <person name="Ruckert C."/>
        </authorList>
    </citation>
    <scope>NUCLEOTIDE SEQUENCE</scope>
    <source>
        <strain evidence="2">JCM 19831</strain>
    </source>
</reference>
<dbReference type="EMBL" id="BMPI01000047">
    <property type="protein sequence ID" value="GGM62674.1"/>
    <property type="molecule type" value="Genomic_DNA"/>
</dbReference>
<evidence type="ECO:0000313" key="3">
    <source>
        <dbReference type="Proteomes" id="UP000642070"/>
    </source>
</evidence>
<protein>
    <submittedName>
        <fullName evidence="2">Uncharacterized protein</fullName>
    </submittedName>
</protein>
<dbReference type="AlphaFoldDB" id="A0A917U6Z4"/>